<organism evidence="3 4">
    <name type="scientific">Micromonospora avicenniae</name>
    <dbReference type="NCBI Taxonomy" id="1198245"/>
    <lineage>
        <taxon>Bacteria</taxon>
        <taxon>Bacillati</taxon>
        <taxon>Actinomycetota</taxon>
        <taxon>Actinomycetes</taxon>
        <taxon>Micromonosporales</taxon>
        <taxon>Micromonosporaceae</taxon>
        <taxon>Micromonospora</taxon>
    </lineage>
</organism>
<dbReference type="AlphaFoldDB" id="A0A1N6VIN0"/>
<evidence type="ECO:0000313" key="3">
    <source>
        <dbReference type="EMBL" id="SIQ77732.1"/>
    </source>
</evidence>
<protein>
    <submittedName>
        <fullName evidence="3">Sporulation and spore germination</fullName>
    </submittedName>
</protein>
<name>A0A1N6VIN0_9ACTN</name>
<evidence type="ECO:0000313" key="4">
    <source>
        <dbReference type="Proteomes" id="UP000186004"/>
    </source>
</evidence>
<dbReference type="EMBL" id="FTNF01000004">
    <property type="protein sequence ID" value="SIQ77732.1"/>
    <property type="molecule type" value="Genomic_DNA"/>
</dbReference>
<dbReference type="SMART" id="SM00909">
    <property type="entry name" value="Germane"/>
    <property type="match status" value="1"/>
</dbReference>
<feature type="region of interest" description="Disordered" evidence="1">
    <location>
        <begin position="157"/>
        <end position="176"/>
    </location>
</feature>
<dbReference type="PROSITE" id="PS51257">
    <property type="entry name" value="PROKAR_LIPOPROTEIN"/>
    <property type="match status" value="1"/>
</dbReference>
<feature type="region of interest" description="Disordered" evidence="1">
    <location>
        <begin position="23"/>
        <end position="47"/>
    </location>
</feature>
<feature type="domain" description="GerMN" evidence="2">
    <location>
        <begin position="76"/>
        <end position="165"/>
    </location>
</feature>
<evidence type="ECO:0000256" key="1">
    <source>
        <dbReference type="SAM" id="MobiDB-lite"/>
    </source>
</evidence>
<dbReference type="RefSeq" id="WP_076469543.1">
    <property type="nucleotide sequence ID" value="NZ_FTNF01000004.1"/>
</dbReference>
<dbReference type="Proteomes" id="UP000186004">
    <property type="component" value="Unassembled WGS sequence"/>
</dbReference>
<evidence type="ECO:0000259" key="2">
    <source>
        <dbReference type="SMART" id="SM00909"/>
    </source>
</evidence>
<dbReference type="STRING" id="1198245.SAMN05444858_104135"/>
<keyword evidence="4" id="KW-1185">Reference proteome</keyword>
<gene>
    <name evidence="3" type="ORF">SAMN05444858_104135</name>
</gene>
<dbReference type="InterPro" id="IPR019606">
    <property type="entry name" value="GerMN"/>
</dbReference>
<proteinExistence type="predicted"/>
<dbReference type="Pfam" id="PF10646">
    <property type="entry name" value="Germane"/>
    <property type="match status" value="1"/>
</dbReference>
<sequence length="187" mass="19590">MSRRLLAGALLVGLLGGCGVPVDEEPRRVQPPPGSFPTTGTAGPTAASGRVTETLCFVREDRLDRAVRRVDALPGVDVHLQHLLAGPAAGEREAGFASALPGTVTVAGVRMNGTLAEVDVRAAGEETGRSDEVLAFGQIVCTLTTRSDVRRVSFRRDGRPLDVPRGDGSLSRDPLGAADYAPLMPVR</sequence>
<feature type="compositionally biased region" description="Low complexity" evidence="1">
    <location>
        <begin position="36"/>
        <end position="47"/>
    </location>
</feature>
<dbReference type="OrthoDB" id="5181063at2"/>
<accession>A0A1N6VIN0</accession>
<reference evidence="3 4" key="1">
    <citation type="submission" date="2017-01" db="EMBL/GenBank/DDBJ databases">
        <authorList>
            <person name="Mah S.A."/>
            <person name="Swanson W.J."/>
            <person name="Moy G.W."/>
            <person name="Vacquier V.D."/>
        </authorList>
    </citation>
    <scope>NUCLEOTIDE SEQUENCE [LARGE SCALE GENOMIC DNA]</scope>
    <source>
        <strain evidence="3 4">DSM 45758</strain>
    </source>
</reference>